<dbReference type="PANTHER" id="PTHR13634:SF0">
    <property type="entry name" value="RIBOSOME BIOGENESIS PROTEIN BRX1 HOMOLOG"/>
    <property type="match status" value="1"/>
</dbReference>
<dbReference type="Pfam" id="PF04427">
    <property type="entry name" value="Brix"/>
    <property type="match status" value="1"/>
</dbReference>
<gene>
    <name evidence="7" type="ORF">FMOSSE_LOCUS6432</name>
</gene>
<comment type="similarity">
    <text evidence="3">Belongs to the BRX1 family.</text>
</comment>
<evidence type="ECO:0000256" key="2">
    <source>
        <dbReference type="ARBA" id="ARBA00004604"/>
    </source>
</evidence>
<evidence type="ECO:0000313" key="8">
    <source>
        <dbReference type="Proteomes" id="UP000789375"/>
    </source>
</evidence>
<dbReference type="PANTHER" id="PTHR13634">
    <property type="entry name" value="RIBOSOME BIOGENESIS PROTEIN BRIX"/>
    <property type="match status" value="1"/>
</dbReference>
<feature type="domain" description="Brix" evidence="6">
    <location>
        <begin position="35"/>
        <end position="236"/>
    </location>
</feature>
<dbReference type="GO" id="GO:0019843">
    <property type="term" value="F:rRNA binding"/>
    <property type="evidence" value="ECO:0007669"/>
    <property type="project" value="InterPro"/>
</dbReference>
<keyword evidence="8" id="KW-1185">Reference proteome</keyword>
<comment type="function">
    <text evidence="1">Required for biogenesis of the 60S ribosomal subunit.</text>
</comment>
<dbReference type="GO" id="GO:0000027">
    <property type="term" value="P:ribosomal large subunit assembly"/>
    <property type="evidence" value="ECO:0007669"/>
    <property type="project" value="TreeGrafter"/>
</dbReference>
<accession>A0A9N9FR02</accession>
<dbReference type="InterPro" id="IPR007109">
    <property type="entry name" value="Brix"/>
</dbReference>
<evidence type="ECO:0000256" key="3">
    <source>
        <dbReference type="ARBA" id="ARBA00006369"/>
    </source>
</evidence>
<dbReference type="InterPro" id="IPR026532">
    <property type="entry name" value="BRX1"/>
</dbReference>
<protein>
    <submittedName>
        <fullName evidence="7">8888_t:CDS:1</fullName>
    </submittedName>
</protein>
<dbReference type="EMBL" id="CAJVPP010001349">
    <property type="protein sequence ID" value="CAG8550293.1"/>
    <property type="molecule type" value="Genomic_DNA"/>
</dbReference>
<comment type="subcellular location">
    <subcellularLocation>
        <location evidence="2">Nucleus</location>
        <location evidence="2">Nucleolus</location>
    </subcellularLocation>
</comment>
<dbReference type="GO" id="GO:0006364">
    <property type="term" value="P:rRNA processing"/>
    <property type="evidence" value="ECO:0007669"/>
    <property type="project" value="InterPro"/>
</dbReference>
<reference evidence="7" key="1">
    <citation type="submission" date="2021-06" db="EMBL/GenBank/DDBJ databases">
        <authorList>
            <person name="Kallberg Y."/>
            <person name="Tangrot J."/>
            <person name="Rosling A."/>
        </authorList>
    </citation>
    <scope>NUCLEOTIDE SEQUENCE</scope>
    <source>
        <strain evidence="7">87-6 pot B 2015</strain>
    </source>
</reference>
<dbReference type="PROSITE" id="PS50833">
    <property type="entry name" value="BRIX"/>
    <property type="match status" value="1"/>
</dbReference>
<dbReference type="SMART" id="SM00879">
    <property type="entry name" value="Brix"/>
    <property type="match status" value="1"/>
</dbReference>
<evidence type="ECO:0000256" key="1">
    <source>
        <dbReference type="ARBA" id="ARBA00003439"/>
    </source>
</evidence>
<dbReference type="AlphaFoldDB" id="A0A9N9FR02"/>
<evidence type="ECO:0000256" key="5">
    <source>
        <dbReference type="ARBA" id="ARBA00023242"/>
    </source>
</evidence>
<evidence type="ECO:0000313" key="7">
    <source>
        <dbReference type="EMBL" id="CAG8550293.1"/>
    </source>
</evidence>
<dbReference type="Proteomes" id="UP000789375">
    <property type="component" value="Unassembled WGS sequence"/>
</dbReference>
<keyword evidence="4" id="KW-0690">Ribosome biogenesis</keyword>
<comment type="caution">
    <text evidence="7">The sequence shown here is derived from an EMBL/GenBank/DDBJ whole genome shotgun (WGS) entry which is preliminary data.</text>
</comment>
<dbReference type="FunFam" id="3.40.50.10480:FF:000003">
    <property type="entry name" value="Ribosome biogenesis protein BRX1"/>
    <property type="match status" value="1"/>
</dbReference>
<sequence length="308" mass="35640">MATIFKLAKAQKNAADNNEENGEVSTDKKSVKNKQRVLVLSSRGINYRQRHLLNDLEALFPHFKKDSKLDTKFNLRILNELAELNNCNNCVFFEVRKHQDLYMWTSKTPNGPSIKFHVQNIHTMNELNMHGNCLKGSRPILSFDKNFDSEPCLLLIKEVFTHIFGVPKGARRSKPFIDHVISFTIVDNRIWFRNFQVVEKDPKNSDTKVNDKNISLVEIGPRFVLNVIRIFEGSFCGASIYANPEFITPNQVKSRTSFIPVYYDQKGADNTLSYHKKFHPAHFGDELFGSENHICHRYSSPPKNHVRW</sequence>
<evidence type="ECO:0000256" key="4">
    <source>
        <dbReference type="ARBA" id="ARBA00022517"/>
    </source>
</evidence>
<evidence type="ECO:0000259" key="6">
    <source>
        <dbReference type="PROSITE" id="PS50833"/>
    </source>
</evidence>
<keyword evidence="5" id="KW-0539">Nucleus</keyword>
<organism evidence="7 8">
    <name type="scientific">Funneliformis mosseae</name>
    <name type="common">Endomycorrhizal fungus</name>
    <name type="synonym">Glomus mosseae</name>
    <dbReference type="NCBI Taxonomy" id="27381"/>
    <lineage>
        <taxon>Eukaryota</taxon>
        <taxon>Fungi</taxon>
        <taxon>Fungi incertae sedis</taxon>
        <taxon>Mucoromycota</taxon>
        <taxon>Glomeromycotina</taxon>
        <taxon>Glomeromycetes</taxon>
        <taxon>Glomerales</taxon>
        <taxon>Glomeraceae</taxon>
        <taxon>Funneliformis</taxon>
    </lineage>
</organism>
<dbReference type="Gene3D" id="3.40.50.10480">
    <property type="entry name" value="Probable brix-domain ribosomal biogenesis protein"/>
    <property type="match status" value="1"/>
</dbReference>
<dbReference type="GO" id="GO:0005730">
    <property type="term" value="C:nucleolus"/>
    <property type="evidence" value="ECO:0007669"/>
    <property type="project" value="UniProtKB-SubCell"/>
</dbReference>
<dbReference type="SUPFAM" id="SSF52954">
    <property type="entry name" value="Class II aaRS ABD-related"/>
    <property type="match status" value="1"/>
</dbReference>
<name>A0A9N9FR02_FUNMO</name>
<proteinExistence type="inferred from homology"/>